<dbReference type="InterPro" id="IPR003782">
    <property type="entry name" value="SCO1/SenC"/>
</dbReference>
<dbReference type="InterPro" id="IPR013766">
    <property type="entry name" value="Thioredoxin_domain"/>
</dbReference>
<evidence type="ECO:0000313" key="7">
    <source>
        <dbReference type="EMBL" id="ELY34639.1"/>
    </source>
</evidence>
<feature type="disulfide bond" description="Redox-active" evidence="4">
    <location>
        <begin position="87"/>
        <end position="92"/>
    </location>
</feature>
<dbReference type="PANTHER" id="PTHR12151:SF25">
    <property type="entry name" value="LINALOOL DEHYDRATASE_ISOMERASE DOMAIN-CONTAINING PROTEIN"/>
    <property type="match status" value="1"/>
</dbReference>
<evidence type="ECO:0000256" key="4">
    <source>
        <dbReference type="PIRSR" id="PIRSR603782-2"/>
    </source>
</evidence>
<evidence type="ECO:0000313" key="6">
    <source>
        <dbReference type="EMBL" id="ADJ14179.1"/>
    </source>
</evidence>
<dbReference type="STRING" id="795797.HacjB3_03940"/>
<dbReference type="PANTHER" id="PTHR12151">
    <property type="entry name" value="ELECTRON TRANSPORT PROTIN SCO1/SENC FAMILY MEMBER"/>
    <property type="match status" value="1"/>
</dbReference>
<dbReference type="RefSeq" id="WP_008417840.1">
    <property type="nucleotide sequence ID" value="NC_014297.1"/>
</dbReference>
<keyword evidence="3" id="KW-0479">Metal-binding</keyword>
<evidence type="ECO:0000256" key="3">
    <source>
        <dbReference type="PIRSR" id="PIRSR603782-1"/>
    </source>
</evidence>
<proteinExistence type="inferred from homology"/>
<feature type="binding site" evidence="3">
    <location>
        <position position="87"/>
    </location>
    <ligand>
        <name>Cu cation</name>
        <dbReference type="ChEBI" id="CHEBI:23378"/>
    </ligand>
</feature>
<evidence type="ECO:0000313" key="9">
    <source>
        <dbReference type="Proteomes" id="UP000011645"/>
    </source>
</evidence>
<dbReference type="InterPro" id="IPR036249">
    <property type="entry name" value="Thioredoxin-like_sf"/>
</dbReference>
<keyword evidence="2 3" id="KW-0186">Copper</keyword>
<keyword evidence="9" id="KW-1185">Reference proteome</keyword>
<dbReference type="GO" id="GO:0046872">
    <property type="term" value="F:metal ion binding"/>
    <property type="evidence" value="ECO:0007669"/>
    <property type="project" value="UniProtKB-KW"/>
</dbReference>
<dbReference type="OrthoDB" id="27579at2157"/>
<feature type="domain" description="Thioredoxin" evidence="5">
    <location>
        <begin position="47"/>
        <end position="230"/>
    </location>
</feature>
<reference evidence="7 9" key="2">
    <citation type="journal article" date="2014" name="PLoS Genet.">
        <title>Phylogenetically driven sequencing of extremely halophilic archaea reveals strategies for static and dynamic osmo-response.</title>
        <authorList>
            <person name="Becker E.A."/>
            <person name="Seitzer P.M."/>
            <person name="Tritt A."/>
            <person name="Larsen D."/>
            <person name="Krusor M."/>
            <person name="Yao A.I."/>
            <person name="Wu D."/>
            <person name="Madern D."/>
            <person name="Eisen J.A."/>
            <person name="Darling A.E."/>
            <person name="Facciotti M.T."/>
        </authorList>
    </citation>
    <scope>NUCLEOTIDE SEQUENCE [LARGE SCALE GENOMIC DNA]</scope>
    <source>
        <strain evidence="7">B3</strain>
        <strain evidence="9">DSM 18796 / CECT 7217 / JCM 14584 / KCTC 4019 / B3</strain>
    </source>
</reference>
<organism evidence="6 8">
    <name type="scientific">Halalkalicoccus jeotgali (strain DSM 18796 / CECT 7217 / JCM 14584 / KCTC 4019 / B3)</name>
    <dbReference type="NCBI Taxonomy" id="795797"/>
    <lineage>
        <taxon>Archaea</taxon>
        <taxon>Methanobacteriati</taxon>
        <taxon>Methanobacteriota</taxon>
        <taxon>Stenosarchaea group</taxon>
        <taxon>Halobacteria</taxon>
        <taxon>Halobacteriales</taxon>
        <taxon>Halococcaceae</taxon>
        <taxon>Halalkalicoccus</taxon>
    </lineage>
</organism>
<feature type="binding site" evidence="3">
    <location>
        <position position="92"/>
    </location>
    <ligand>
        <name>Cu cation</name>
        <dbReference type="ChEBI" id="CHEBI:23378"/>
    </ligand>
</feature>
<dbReference type="KEGG" id="hje:HacjB3_03940"/>
<protein>
    <submittedName>
        <fullName evidence="6">Electron transport protein SCO1/SenC</fullName>
    </submittedName>
</protein>
<dbReference type="GeneID" id="9418587"/>
<dbReference type="EMBL" id="CP002062">
    <property type="protein sequence ID" value="ADJ14179.1"/>
    <property type="molecule type" value="Genomic_DNA"/>
</dbReference>
<evidence type="ECO:0000256" key="2">
    <source>
        <dbReference type="ARBA" id="ARBA00023008"/>
    </source>
</evidence>
<dbReference type="Pfam" id="PF02630">
    <property type="entry name" value="SCO1-SenC"/>
    <property type="match status" value="1"/>
</dbReference>
<gene>
    <name evidence="6" type="ordered locus">HacjB3_03940</name>
    <name evidence="7" type="ORF">C497_15353</name>
</gene>
<reference evidence="6 8" key="1">
    <citation type="journal article" date="2010" name="J. Bacteriol.">
        <title>Complete genome sequence of Halalkalicoccus jeotgali B3(T), an extremely halophilic archaeon.</title>
        <authorList>
            <person name="Roh S.W."/>
            <person name="Nam Y.D."/>
            <person name="Nam S.H."/>
            <person name="Choi S.H."/>
            <person name="Park H.S."/>
            <person name="Bae J.W."/>
        </authorList>
    </citation>
    <scope>NUCLEOTIDE SEQUENCE [LARGE SCALE GENOMIC DNA]</scope>
    <source>
        <strain evidence="6">B3</strain>
        <strain evidence="8">DSM 18796 / CECT 7217 / JCM 14584 / KCTC 4019 / B3</strain>
    </source>
</reference>
<dbReference type="PROSITE" id="PS51257">
    <property type="entry name" value="PROKAR_LIPOPROTEIN"/>
    <property type="match status" value="1"/>
</dbReference>
<evidence type="ECO:0000313" key="8">
    <source>
        <dbReference type="Proteomes" id="UP000000390"/>
    </source>
</evidence>
<dbReference type="Proteomes" id="UP000000390">
    <property type="component" value="Chromosome"/>
</dbReference>
<name>D8J866_HALJB</name>
<sequence>MDRRTYLGAAAGTVGTLAAGCLGRGAQETSLGEPEDQGADSEDLPYPAYGEEFPESTLPDALSGEEVSTADFEDDRVVVMTFIYTHCPDGVCPALTQVLRHAQADAVEKEYTGDVAFLATTFDPERDTADVLREFGDEQGVDYEAGGWHFLRPESEERAREVVTDTYGVEYERIDPSEMQGDHSGHDMGEYGFDHYPITYLVNREGYVERAYTGVPGTSRVVEDLGTVTGN</sequence>
<dbReference type="Gene3D" id="3.40.30.10">
    <property type="entry name" value="Glutaredoxin"/>
    <property type="match status" value="1"/>
</dbReference>
<evidence type="ECO:0000256" key="1">
    <source>
        <dbReference type="ARBA" id="ARBA00010996"/>
    </source>
</evidence>
<evidence type="ECO:0000259" key="5">
    <source>
        <dbReference type="PROSITE" id="PS51352"/>
    </source>
</evidence>
<dbReference type="PATRIC" id="fig|795797.18.peg.793"/>
<dbReference type="AlphaFoldDB" id="D8J866"/>
<dbReference type="EMBL" id="AOHV01000040">
    <property type="protein sequence ID" value="ELY34639.1"/>
    <property type="molecule type" value="Genomic_DNA"/>
</dbReference>
<dbReference type="CDD" id="cd02968">
    <property type="entry name" value="SCO"/>
    <property type="match status" value="1"/>
</dbReference>
<keyword evidence="4" id="KW-1015">Disulfide bond</keyword>
<dbReference type="Proteomes" id="UP000011645">
    <property type="component" value="Unassembled WGS sequence"/>
</dbReference>
<dbReference type="eggNOG" id="arCOG00313">
    <property type="taxonomic scope" value="Archaea"/>
</dbReference>
<feature type="binding site" evidence="3">
    <location>
        <position position="195"/>
    </location>
    <ligand>
        <name>Cu cation</name>
        <dbReference type="ChEBI" id="CHEBI:23378"/>
    </ligand>
</feature>
<comment type="similarity">
    <text evidence="1">Belongs to the SCO1/2 family.</text>
</comment>
<accession>D8J866</accession>
<dbReference type="SUPFAM" id="SSF52833">
    <property type="entry name" value="Thioredoxin-like"/>
    <property type="match status" value="1"/>
</dbReference>
<dbReference type="PROSITE" id="PS51352">
    <property type="entry name" value="THIOREDOXIN_2"/>
    <property type="match status" value="1"/>
</dbReference>
<dbReference type="HOGENOM" id="CLU_093041_0_0_2"/>